<sequence>MLYVFAGGHRMGSHFQTFVVTHGLSQLGTKFAWVDRAAMNTFHLGAIRRGLARCDASPAKSFVAKTHASFPIQIDTLLSAWNVRVFLIWRPLRDCLVSDYHFARSNAGHAYKDFDDYFAKRGRRVMLRNRLHEVAWSTRNDDRVRGWRYLDLRDDFSRVAGEMLAFAEIDGVDIDRLAEELQIDKLRAKYRDPEGKFFRKGGAGELEDLAPGEATMAQISEIEGMSDVATLGAEYLRCDRWQSLVFGSEVEEAGLRKSLQTWLYRSRRIRRLRRRTLSNARKSLHRLMSRG</sequence>
<organism evidence="2 3">
    <name type="scientific">Methyloceanibacter superfactus</name>
    <dbReference type="NCBI Taxonomy" id="1774969"/>
    <lineage>
        <taxon>Bacteria</taxon>
        <taxon>Pseudomonadati</taxon>
        <taxon>Pseudomonadota</taxon>
        <taxon>Alphaproteobacteria</taxon>
        <taxon>Hyphomicrobiales</taxon>
        <taxon>Hyphomicrobiaceae</taxon>
        <taxon>Methyloceanibacter</taxon>
    </lineage>
</organism>
<evidence type="ECO:0000313" key="2">
    <source>
        <dbReference type="EMBL" id="ODR97394.1"/>
    </source>
</evidence>
<accession>A0A1E3VV33</accession>
<dbReference type="OrthoDB" id="9804504at2"/>
<dbReference type="GO" id="GO:0008146">
    <property type="term" value="F:sulfotransferase activity"/>
    <property type="evidence" value="ECO:0007669"/>
    <property type="project" value="InterPro"/>
</dbReference>
<comment type="caution">
    <text evidence="2">The sequence shown here is derived from an EMBL/GenBank/DDBJ whole genome shotgun (WGS) entry which is preliminary data.</text>
</comment>
<dbReference type="EMBL" id="LPWF01000026">
    <property type="protein sequence ID" value="ODR97394.1"/>
    <property type="molecule type" value="Genomic_DNA"/>
</dbReference>
<dbReference type="RefSeq" id="WP_069441945.1">
    <property type="nucleotide sequence ID" value="NZ_LPWF01000026.1"/>
</dbReference>
<dbReference type="InterPro" id="IPR000863">
    <property type="entry name" value="Sulfotransferase_dom"/>
</dbReference>
<protein>
    <recommendedName>
        <fullName evidence="1">Sulfotransferase domain-containing protein</fullName>
    </recommendedName>
</protein>
<dbReference type="Pfam" id="PF00685">
    <property type="entry name" value="Sulfotransfer_1"/>
    <property type="match status" value="1"/>
</dbReference>
<dbReference type="Proteomes" id="UP000094472">
    <property type="component" value="Unassembled WGS sequence"/>
</dbReference>
<reference evidence="2 3" key="1">
    <citation type="journal article" date="2016" name="Environ. Microbiol.">
        <title>New Methyloceanibacter diversity from North Sea sediments includes methanotroph containing solely the soluble methane monooxygenase.</title>
        <authorList>
            <person name="Vekeman B."/>
            <person name="Kerckhof F.M."/>
            <person name="Cremers G."/>
            <person name="de Vos P."/>
            <person name="Vandamme P."/>
            <person name="Boon N."/>
            <person name="Op den Camp H.J."/>
            <person name="Heylen K."/>
        </authorList>
    </citation>
    <scope>NUCLEOTIDE SEQUENCE [LARGE SCALE GENOMIC DNA]</scope>
    <source>
        <strain evidence="2 3">R-67175</strain>
    </source>
</reference>
<evidence type="ECO:0000259" key="1">
    <source>
        <dbReference type="Pfam" id="PF00685"/>
    </source>
</evidence>
<keyword evidence="3" id="KW-1185">Reference proteome</keyword>
<gene>
    <name evidence="2" type="ORF">AUC69_12340</name>
</gene>
<dbReference type="AlphaFoldDB" id="A0A1E3VV33"/>
<evidence type="ECO:0000313" key="3">
    <source>
        <dbReference type="Proteomes" id="UP000094472"/>
    </source>
</evidence>
<dbReference type="Gene3D" id="3.40.50.300">
    <property type="entry name" value="P-loop containing nucleotide triphosphate hydrolases"/>
    <property type="match status" value="1"/>
</dbReference>
<dbReference type="InterPro" id="IPR027417">
    <property type="entry name" value="P-loop_NTPase"/>
</dbReference>
<dbReference type="SUPFAM" id="SSF52540">
    <property type="entry name" value="P-loop containing nucleoside triphosphate hydrolases"/>
    <property type="match status" value="1"/>
</dbReference>
<proteinExistence type="predicted"/>
<feature type="domain" description="Sulfotransferase" evidence="1">
    <location>
        <begin position="48"/>
        <end position="205"/>
    </location>
</feature>
<name>A0A1E3VV33_9HYPH</name>